<dbReference type="Proteomes" id="UP001597045">
    <property type="component" value="Unassembled WGS sequence"/>
</dbReference>
<comment type="caution">
    <text evidence="2">The sequence shown here is derived from an EMBL/GenBank/DDBJ whole genome shotgun (WGS) entry which is preliminary data.</text>
</comment>
<evidence type="ECO:0000313" key="2">
    <source>
        <dbReference type="EMBL" id="MFD1045444.1"/>
    </source>
</evidence>
<protein>
    <submittedName>
        <fullName evidence="2">Uncharacterized protein</fullName>
    </submittedName>
</protein>
<organism evidence="2 3">
    <name type="scientific">Kibdelosporangium lantanae</name>
    <dbReference type="NCBI Taxonomy" id="1497396"/>
    <lineage>
        <taxon>Bacteria</taxon>
        <taxon>Bacillati</taxon>
        <taxon>Actinomycetota</taxon>
        <taxon>Actinomycetes</taxon>
        <taxon>Pseudonocardiales</taxon>
        <taxon>Pseudonocardiaceae</taxon>
        <taxon>Kibdelosporangium</taxon>
    </lineage>
</organism>
<reference evidence="3" key="1">
    <citation type="journal article" date="2019" name="Int. J. Syst. Evol. Microbiol.">
        <title>The Global Catalogue of Microorganisms (GCM) 10K type strain sequencing project: providing services to taxonomists for standard genome sequencing and annotation.</title>
        <authorList>
            <consortium name="The Broad Institute Genomics Platform"/>
            <consortium name="The Broad Institute Genome Sequencing Center for Infectious Disease"/>
            <person name="Wu L."/>
            <person name="Ma J."/>
        </authorList>
    </citation>
    <scope>NUCLEOTIDE SEQUENCE [LARGE SCALE GENOMIC DNA]</scope>
    <source>
        <strain evidence="3">JCM 31486</strain>
    </source>
</reference>
<name>A0ABW3M7Z2_9PSEU</name>
<proteinExistence type="predicted"/>
<sequence>MKTSATTKVLAAFNAVNSAIKQLVTAEKELSDITTTADMPEVITPVVLQDVRVQLEESATRASAVMGVLTRAVYSGLSVLAKDVAHQELRGLLGDQADDMDTYFSTTGQLFTFVYTNATTAAQIHELARRSALVAEARPFVSSDDPELRLPPAARGRTAGGAPVHRGHRREHRVRPPDDVVGPVRRQQGPRQRDHDHEQGQQQPDPRTWIGQRHPEGPRPRVQRIAVLSLGVTRIVSTSATRFTTT</sequence>
<feature type="compositionally biased region" description="Low complexity" evidence="1">
    <location>
        <begin position="179"/>
        <end position="190"/>
    </location>
</feature>
<accession>A0ABW3M7Z2</accession>
<feature type="compositionally biased region" description="Low complexity" evidence="1">
    <location>
        <begin position="150"/>
        <end position="164"/>
    </location>
</feature>
<gene>
    <name evidence="2" type="ORF">ACFQ1S_07505</name>
</gene>
<dbReference type="EMBL" id="JBHTIS010000302">
    <property type="protein sequence ID" value="MFD1045444.1"/>
    <property type="molecule type" value="Genomic_DNA"/>
</dbReference>
<evidence type="ECO:0000313" key="3">
    <source>
        <dbReference type="Proteomes" id="UP001597045"/>
    </source>
</evidence>
<keyword evidence="3" id="KW-1185">Reference proteome</keyword>
<evidence type="ECO:0000256" key="1">
    <source>
        <dbReference type="SAM" id="MobiDB-lite"/>
    </source>
</evidence>
<feature type="region of interest" description="Disordered" evidence="1">
    <location>
        <begin position="140"/>
        <end position="221"/>
    </location>
</feature>